<evidence type="ECO:0000313" key="3">
    <source>
        <dbReference type="Proteomes" id="UP000252189"/>
    </source>
</evidence>
<reference evidence="2 3" key="1">
    <citation type="submission" date="2018-07" db="EMBL/GenBank/DDBJ databases">
        <title>Genome sequences of Haloplanus salinus JCM 18368T.</title>
        <authorList>
            <person name="Kim Y.B."/>
            <person name="Roh S.W."/>
        </authorList>
    </citation>
    <scope>NUCLEOTIDE SEQUENCE [LARGE SCALE GENOMIC DNA]</scope>
    <source>
        <strain evidence="2 3">JCM 18368</strain>
    </source>
</reference>
<feature type="transmembrane region" description="Helical" evidence="1">
    <location>
        <begin position="113"/>
        <end position="132"/>
    </location>
</feature>
<dbReference type="InterPro" id="IPR027417">
    <property type="entry name" value="P-loop_NTPase"/>
</dbReference>
<evidence type="ECO:0000256" key="1">
    <source>
        <dbReference type="SAM" id="Phobius"/>
    </source>
</evidence>
<dbReference type="RefSeq" id="WP_114450387.1">
    <property type="nucleotide sequence ID" value="NZ_QPHM01000003.1"/>
</dbReference>
<comment type="caution">
    <text evidence="2">The sequence shown here is derived from an EMBL/GenBank/DDBJ whole genome shotgun (WGS) entry which is preliminary data.</text>
</comment>
<organism evidence="2 3">
    <name type="scientific">Haloplanus salinus</name>
    <dbReference type="NCBI Taxonomy" id="1126245"/>
    <lineage>
        <taxon>Archaea</taxon>
        <taxon>Methanobacteriati</taxon>
        <taxon>Methanobacteriota</taxon>
        <taxon>Stenosarchaea group</taxon>
        <taxon>Halobacteria</taxon>
        <taxon>Halobacteriales</taxon>
        <taxon>Haloferacaceae</taxon>
        <taxon>Haloplanus</taxon>
    </lineage>
</organism>
<protein>
    <submittedName>
        <fullName evidence="2">Uncharacterized protein</fullName>
    </submittedName>
</protein>
<keyword evidence="1" id="KW-1133">Transmembrane helix</keyword>
<feature type="transmembrane region" description="Helical" evidence="1">
    <location>
        <begin position="203"/>
        <end position="221"/>
    </location>
</feature>
<dbReference type="SUPFAM" id="SSF52540">
    <property type="entry name" value="P-loop containing nucleoside triphosphate hydrolases"/>
    <property type="match status" value="1"/>
</dbReference>
<name>A0A368N2B7_9EURY</name>
<keyword evidence="1" id="KW-0472">Membrane</keyword>
<sequence length="485" mass="54070">MAGFIEALRENREKVQLVVYLILILVFAALLTPMLGEAWQRAGIPRRLFYALNLFGMQTEAVATFIIGLFFGSLLLMTYDTKKRLQGVLLFGGSVIGILLLSARGLLLPNIDFGDTLMWLVFGLLGGALIGGGRELLAARGSQTLELRRASKLVFYMLTIMTVIGFLEYHLVYPVPFDFTGEGQFTIIEPTRSFDVHGGAQQVAFNAVLVCGFVVVTKRFVQYDARRDFLVLGPKASGKSLLLVGAYLEALDRYSGSGDEETATPLNPSQDLMNLVGELDRQQEGWFISATRTQELEALKFQYVYGSVFPMNIQLSGLDYAGEWLEEIPDAMLGTMDRSEMPITLSRVHESVEEADTLILLIDCERYTNNEPLDIEPYFEILQAADDKDIILVASKADVLAERFREEKGLNAEQYYGDFKQFTNDRLSANQTIQSLVAQSAGSEIHPVFYQTRVNDEGERVPMRNSGSVATVGFDKLLERLGEYG</sequence>
<dbReference type="AlphaFoldDB" id="A0A368N2B7"/>
<feature type="transmembrane region" description="Helical" evidence="1">
    <location>
        <begin position="153"/>
        <end position="172"/>
    </location>
</feature>
<accession>A0A368N2B7</accession>
<dbReference type="EMBL" id="QPHM01000003">
    <property type="protein sequence ID" value="RCU44213.1"/>
    <property type="molecule type" value="Genomic_DNA"/>
</dbReference>
<feature type="transmembrane region" description="Helical" evidence="1">
    <location>
        <begin position="17"/>
        <end position="36"/>
    </location>
</feature>
<keyword evidence="3" id="KW-1185">Reference proteome</keyword>
<dbReference type="Proteomes" id="UP000252189">
    <property type="component" value="Unassembled WGS sequence"/>
</dbReference>
<keyword evidence="1" id="KW-0812">Transmembrane</keyword>
<gene>
    <name evidence="2" type="ORF">DU504_15570</name>
</gene>
<dbReference type="OrthoDB" id="300006at2157"/>
<proteinExistence type="predicted"/>
<evidence type="ECO:0000313" key="2">
    <source>
        <dbReference type="EMBL" id="RCU44213.1"/>
    </source>
</evidence>
<feature type="transmembrane region" description="Helical" evidence="1">
    <location>
        <begin position="88"/>
        <end position="107"/>
    </location>
</feature>
<feature type="transmembrane region" description="Helical" evidence="1">
    <location>
        <begin position="48"/>
        <end position="76"/>
    </location>
</feature>